<evidence type="ECO:0000313" key="4">
    <source>
        <dbReference type="Proteomes" id="UP000002028"/>
    </source>
</evidence>
<dbReference type="InterPro" id="IPR018247">
    <property type="entry name" value="EF_Hand_1_Ca_BS"/>
</dbReference>
<keyword evidence="1" id="KW-0812">Transmembrane</keyword>
<dbReference type="InterPro" id="IPR023346">
    <property type="entry name" value="Lysozyme-like_dom_sf"/>
</dbReference>
<dbReference type="eggNOG" id="COG0741">
    <property type="taxonomic scope" value="Bacteria"/>
</dbReference>
<accession>D2QGD8</accession>
<evidence type="ECO:0000313" key="3">
    <source>
        <dbReference type="EMBL" id="ADB36745.1"/>
    </source>
</evidence>
<reference evidence="3 4" key="1">
    <citation type="journal article" date="2010" name="Stand. Genomic Sci.">
        <title>Complete genome sequence of Spirosoma linguale type strain (1).</title>
        <authorList>
            <person name="Lail K."/>
            <person name="Sikorski J."/>
            <person name="Saunders E."/>
            <person name="Lapidus A."/>
            <person name="Glavina Del Rio T."/>
            <person name="Copeland A."/>
            <person name="Tice H."/>
            <person name="Cheng J.-F."/>
            <person name="Lucas S."/>
            <person name="Nolan M."/>
            <person name="Bruce D."/>
            <person name="Goodwin L."/>
            <person name="Pitluck S."/>
            <person name="Ivanova N."/>
            <person name="Mavromatis K."/>
            <person name="Ovchinnikova G."/>
            <person name="Pati A."/>
            <person name="Chen A."/>
            <person name="Palaniappan K."/>
            <person name="Land M."/>
            <person name="Hauser L."/>
            <person name="Chang Y.-J."/>
            <person name="Jeffries C.D."/>
            <person name="Chain P."/>
            <person name="Brettin T."/>
            <person name="Detter J.C."/>
            <person name="Schuetze A."/>
            <person name="Rohde M."/>
            <person name="Tindall B.J."/>
            <person name="Goeker M."/>
            <person name="Bristow J."/>
            <person name="Eisen J.A."/>
            <person name="Markowitz V."/>
            <person name="Hugenholtz P."/>
            <person name="Kyrpides N.C."/>
            <person name="Klenk H.-P."/>
            <person name="Chen F."/>
        </authorList>
    </citation>
    <scope>NUCLEOTIDE SEQUENCE [LARGE SCALE GENOMIC DNA]</scope>
    <source>
        <strain evidence="4">ATCC 33905 / DSM 74 / LMG 10896 / Claus 1</strain>
    </source>
</reference>
<dbReference type="RefSeq" id="WP_012925297.1">
    <property type="nucleotide sequence ID" value="NC_013730.1"/>
</dbReference>
<organism evidence="3 4">
    <name type="scientific">Spirosoma linguale (strain ATCC 33905 / DSM 74 / LMG 10896 / Claus 1)</name>
    <dbReference type="NCBI Taxonomy" id="504472"/>
    <lineage>
        <taxon>Bacteria</taxon>
        <taxon>Pseudomonadati</taxon>
        <taxon>Bacteroidota</taxon>
        <taxon>Cytophagia</taxon>
        <taxon>Cytophagales</taxon>
        <taxon>Cytophagaceae</taxon>
        <taxon>Spirosoma</taxon>
    </lineage>
</organism>
<dbReference type="Pfam" id="PF01464">
    <property type="entry name" value="SLT"/>
    <property type="match status" value="1"/>
</dbReference>
<sequence>MAIAYESRVPATYRTAFVEKVKQIASRLGINPDWLMIVMKFETAGTFSPSIQNAGSKAVGLIQFIESTATDLGTTPAKLRAMTAVQQLDYVEKYLTRYKAKFANVYDVYLAVFAPAFLGKPDSQIVYSKSSTSALGKQRYELNKALDTNKDGNITIWEIKQVLKTHIPLDTDSGVSPENKVLPFLAIVFLSFFVFNSSKNV</sequence>
<dbReference type="SUPFAM" id="SSF53955">
    <property type="entry name" value="Lysozyme-like"/>
    <property type="match status" value="1"/>
</dbReference>
<dbReference type="HOGENOM" id="CLU_120496_0_0_10"/>
<dbReference type="STRING" id="504472.Slin_0682"/>
<dbReference type="AlphaFoldDB" id="D2QGD8"/>
<keyword evidence="1" id="KW-0472">Membrane</keyword>
<evidence type="ECO:0000259" key="2">
    <source>
        <dbReference type="Pfam" id="PF01464"/>
    </source>
</evidence>
<dbReference type="KEGG" id="sli:Slin_0682"/>
<name>D2QGD8_SPILD</name>
<evidence type="ECO:0000256" key="1">
    <source>
        <dbReference type="SAM" id="Phobius"/>
    </source>
</evidence>
<dbReference type="Proteomes" id="UP000002028">
    <property type="component" value="Chromosome"/>
</dbReference>
<dbReference type="InterPro" id="IPR008258">
    <property type="entry name" value="Transglycosylase_SLT_dom_1"/>
</dbReference>
<dbReference type="PROSITE" id="PS00018">
    <property type="entry name" value="EF_HAND_1"/>
    <property type="match status" value="1"/>
</dbReference>
<feature type="domain" description="Transglycosylase SLT" evidence="2">
    <location>
        <begin position="22"/>
        <end position="112"/>
    </location>
</feature>
<proteinExistence type="predicted"/>
<dbReference type="Gene3D" id="1.10.530.10">
    <property type="match status" value="1"/>
</dbReference>
<gene>
    <name evidence="3" type="ordered locus">Slin_0682</name>
</gene>
<dbReference type="EMBL" id="CP001769">
    <property type="protein sequence ID" value="ADB36745.1"/>
    <property type="molecule type" value="Genomic_DNA"/>
</dbReference>
<keyword evidence="4" id="KW-1185">Reference proteome</keyword>
<protein>
    <recommendedName>
        <fullName evidence="2">Transglycosylase SLT domain-containing protein</fullName>
    </recommendedName>
</protein>
<feature type="transmembrane region" description="Helical" evidence="1">
    <location>
        <begin position="181"/>
        <end position="198"/>
    </location>
</feature>
<keyword evidence="1" id="KW-1133">Transmembrane helix</keyword>